<dbReference type="AlphaFoldDB" id="A0A316J813"/>
<evidence type="ECO:0000313" key="2">
    <source>
        <dbReference type="Proteomes" id="UP000245865"/>
    </source>
</evidence>
<keyword evidence="2" id="KW-1185">Reference proteome</keyword>
<evidence type="ECO:0000313" key="1">
    <source>
        <dbReference type="EMBL" id="PWL18057.1"/>
    </source>
</evidence>
<accession>A0A316J813</accession>
<gene>
    <name evidence="1" type="ORF">DKP76_10020</name>
</gene>
<proteinExistence type="predicted"/>
<comment type="caution">
    <text evidence="1">The sequence shown here is derived from an EMBL/GenBank/DDBJ whole genome shotgun (WGS) entry which is preliminary data.</text>
</comment>
<name>A0A316J813_9HYPH</name>
<protein>
    <submittedName>
        <fullName evidence="1">Uncharacterized protein</fullName>
    </submittedName>
</protein>
<sequence>MGRFEQKLEPLYLFYALSSAPMQGKEIPQGNGFRCEGVSHFAGEVLDARSKKKQGFRLAN</sequence>
<dbReference type="EMBL" id="QGDB01000003">
    <property type="protein sequence ID" value="PWL18057.1"/>
    <property type="molecule type" value="Genomic_DNA"/>
</dbReference>
<organism evidence="1 2">
    <name type="scientific">Falsochrobactrum shanghaiense</name>
    <dbReference type="NCBI Taxonomy" id="2201899"/>
    <lineage>
        <taxon>Bacteria</taxon>
        <taxon>Pseudomonadati</taxon>
        <taxon>Pseudomonadota</taxon>
        <taxon>Alphaproteobacteria</taxon>
        <taxon>Hyphomicrobiales</taxon>
        <taxon>Brucellaceae</taxon>
        <taxon>Falsochrobactrum</taxon>
    </lineage>
</organism>
<dbReference type="Proteomes" id="UP000245865">
    <property type="component" value="Unassembled WGS sequence"/>
</dbReference>
<reference evidence="1 2" key="1">
    <citation type="submission" date="2018-05" db="EMBL/GenBank/DDBJ databases">
        <title>Comparative genomic sequence analysis between strain HN4 and CCM 8460T (Falsochrobactrum ovis) will provide more evidence to prove that HN4 is a new species of Falsochrobactrum.</title>
        <authorList>
            <person name="Lyu W."/>
            <person name="Sun L."/>
            <person name="Yao L."/>
        </authorList>
    </citation>
    <scope>NUCLEOTIDE SEQUENCE [LARGE SCALE GENOMIC DNA]</scope>
    <source>
        <strain evidence="1 2">HN4</strain>
    </source>
</reference>